<evidence type="ECO:0000313" key="2">
    <source>
        <dbReference type="EMBL" id="MUZ56953.1"/>
    </source>
</evidence>
<comment type="similarity">
    <text evidence="1">Belongs to the ROK (NagC/XylR) family.</text>
</comment>
<dbReference type="RefSeq" id="WP_156547174.1">
    <property type="nucleotide sequence ID" value="NZ_JABAEJ010000002.1"/>
</dbReference>
<proteinExistence type="inferred from homology"/>
<dbReference type="PANTHER" id="PTHR18964:SF149">
    <property type="entry name" value="BIFUNCTIONAL UDP-N-ACETYLGLUCOSAMINE 2-EPIMERASE_N-ACETYLMANNOSAMINE KINASE"/>
    <property type="match status" value="1"/>
</dbReference>
<organism evidence="2 3">
    <name type="scientific">Agrobacterium vitis</name>
    <name type="common">Rhizobium vitis</name>
    <dbReference type="NCBI Taxonomy" id="373"/>
    <lineage>
        <taxon>Bacteria</taxon>
        <taxon>Pseudomonadati</taxon>
        <taxon>Pseudomonadota</taxon>
        <taxon>Alphaproteobacteria</taxon>
        <taxon>Hyphomicrobiales</taxon>
        <taxon>Rhizobiaceae</taxon>
        <taxon>Rhizobium/Agrobacterium group</taxon>
        <taxon>Agrobacterium</taxon>
    </lineage>
</organism>
<evidence type="ECO:0000256" key="1">
    <source>
        <dbReference type="ARBA" id="ARBA00006479"/>
    </source>
</evidence>
<dbReference type="Pfam" id="PF00480">
    <property type="entry name" value="ROK"/>
    <property type="match status" value="1"/>
</dbReference>
<dbReference type="AlphaFoldDB" id="A0AAE4WCE5"/>
<reference evidence="2 3" key="1">
    <citation type="submission" date="2019-12" db="EMBL/GenBank/DDBJ databases">
        <title>Whole-genome sequencing of Allorhizobium vitis.</title>
        <authorList>
            <person name="Gan H.M."/>
            <person name="Szegedi E."/>
            <person name="Burr T."/>
            <person name="Savka M.A."/>
        </authorList>
    </citation>
    <scope>NUCLEOTIDE SEQUENCE [LARGE SCALE GENOMIC DNA]</scope>
    <source>
        <strain evidence="2 3">CG989</strain>
    </source>
</reference>
<name>A0AAE4WCE5_AGRVI</name>
<dbReference type="Proteomes" id="UP000436692">
    <property type="component" value="Unassembled WGS sequence"/>
</dbReference>
<dbReference type="InterPro" id="IPR043129">
    <property type="entry name" value="ATPase_NBD"/>
</dbReference>
<gene>
    <name evidence="2" type="ORF">GOZ95_05675</name>
</gene>
<dbReference type="Gene3D" id="3.30.420.40">
    <property type="match status" value="2"/>
</dbReference>
<evidence type="ECO:0000313" key="3">
    <source>
        <dbReference type="Proteomes" id="UP000436692"/>
    </source>
</evidence>
<accession>A0AAE4WCE5</accession>
<sequence>MTRTATVIDVGGTHVRWAKWSPAGGVYDRRSSPAPNFRRHPELSGLQLQERLINSICELAPDQPNSVVAISFGAALNQLNGTVYASAPLWGDYDAPLHLSAALSDRRPDVQWHVVNDVTAALLHVASLPLCRQDRKVMLATISTGIAARTIDRSTMRIPLDANGLQGEIGHLPASANLFAQPFVLNCDCGKQGHLAAYSSGPGIERVANILREQYPQDWDRSLLALHIQDGASWEHAFKASVIAGDSLATNLLAVVTAPVADVLRTALCLDPDLDRIVLTGGVAVALGDHYRNAILQHLSNQGLYLTSKYNPNWVADRIVVWDADCLFGAGIAAQMAGAQ</sequence>
<dbReference type="EMBL" id="WPHM01000002">
    <property type="protein sequence ID" value="MUZ56953.1"/>
    <property type="molecule type" value="Genomic_DNA"/>
</dbReference>
<protein>
    <submittedName>
        <fullName evidence="2">ROK family protein</fullName>
    </submittedName>
</protein>
<comment type="caution">
    <text evidence="2">The sequence shown here is derived from an EMBL/GenBank/DDBJ whole genome shotgun (WGS) entry which is preliminary data.</text>
</comment>
<dbReference type="SUPFAM" id="SSF53067">
    <property type="entry name" value="Actin-like ATPase domain"/>
    <property type="match status" value="1"/>
</dbReference>
<dbReference type="PANTHER" id="PTHR18964">
    <property type="entry name" value="ROK (REPRESSOR, ORF, KINASE) FAMILY"/>
    <property type="match status" value="1"/>
</dbReference>
<dbReference type="InterPro" id="IPR000600">
    <property type="entry name" value="ROK"/>
</dbReference>